<feature type="compositionally biased region" description="Basic and acidic residues" evidence="1">
    <location>
        <begin position="17"/>
        <end position="32"/>
    </location>
</feature>
<dbReference type="Proteomes" id="UP000006552">
    <property type="component" value="Chromosome"/>
</dbReference>
<organism evidence="2 3">
    <name type="scientific">Aromatoleum aromaticum (strain DSM 19018 / LMG 30748 / EbN1)</name>
    <name type="common">Azoarcus sp. (strain EbN1)</name>
    <dbReference type="NCBI Taxonomy" id="76114"/>
    <lineage>
        <taxon>Bacteria</taxon>
        <taxon>Pseudomonadati</taxon>
        <taxon>Pseudomonadota</taxon>
        <taxon>Betaproteobacteria</taxon>
        <taxon>Rhodocyclales</taxon>
        <taxon>Rhodocyclaceae</taxon>
        <taxon>Aromatoleum</taxon>
    </lineage>
</organism>
<name>Q5P926_AROAE</name>
<dbReference type="STRING" id="76114.ebA108"/>
<gene>
    <name evidence="2" type="ORF">ebA108</name>
</gene>
<feature type="region of interest" description="Disordered" evidence="1">
    <location>
        <begin position="1"/>
        <end position="32"/>
    </location>
</feature>
<reference evidence="2 3" key="1">
    <citation type="journal article" date="2005" name="Arch. Microbiol.">
        <title>The genome sequence of an anaerobic aromatic-degrading denitrifying bacterium, strain EbN1.</title>
        <authorList>
            <person name="Rabus R."/>
            <person name="Kube M."/>
            <person name="Heider J."/>
            <person name="Beck A."/>
            <person name="Heitmann K."/>
            <person name="Widdel F."/>
            <person name="Reinhardt R."/>
        </authorList>
    </citation>
    <scope>NUCLEOTIDE SEQUENCE [LARGE SCALE GENOMIC DNA]</scope>
    <source>
        <strain evidence="2 3">EbN1</strain>
    </source>
</reference>
<keyword evidence="3" id="KW-1185">Reference proteome</keyword>
<protein>
    <submittedName>
        <fullName evidence="2">Uncharacterized protein</fullName>
    </submittedName>
</protein>
<dbReference type="AlphaFoldDB" id="Q5P926"/>
<proteinExistence type="predicted"/>
<dbReference type="HOGENOM" id="CLU_3387757_0_0_4"/>
<dbReference type="KEGG" id="eba:ebA108"/>
<accession>Q5P926</accession>
<evidence type="ECO:0000256" key="1">
    <source>
        <dbReference type="SAM" id="MobiDB-lite"/>
    </source>
</evidence>
<sequence length="32" mass="3655">MCLKSRRQSTRPANTRGCERRRSATECAADRS</sequence>
<evidence type="ECO:0000313" key="2">
    <source>
        <dbReference type="EMBL" id="CAI06183.1"/>
    </source>
</evidence>
<evidence type="ECO:0000313" key="3">
    <source>
        <dbReference type="Proteomes" id="UP000006552"/>
    </source>
</evidence>
<dbReference type="EMBL" id="CR555306">
    <property type="protein sequence ID" value="CAI06183.1"/>
    <property type="molecule type" value="Genomic_DNA"/>
</dbReference>